<proteinExistence type="predicted"/>
<name>A0ABT2WUT6_9RHOB</name>
<sequence length="109" mass="12066">MNSRQLRSAVLDHVQPIKLILAEEKAKPRPGSDAHWDNPHAQKPLRLNGSPVIVALIEVLCDQMAVNTGTRPQKTDVLNRLIVEGLAGLARTPDFAGLYPKPEWPEDTE</sequence>
<feature type="region of interest" description="Disordered" evidence="1">
    <location>
        <begin position="23"/>
        <end position="43"/>
    </location>
</feature>
<evidence type="ECO:0000256" key="1">
    <source>
        <dbReference type="SAM" id="MobiDB-lite"/>
    </source>
</evidence>
<reference evidence="2 3" key="1">
    <citation type="submission" date="2022-10" db="EMBL/GenBank/DDBJ databases">
        <title>Ruegeria sp. nov., isolated from ocean surface water.</title>
        <authorList>
            <person name="He W."/>
            <person name="Wang L."/>
            <person name="Zhang D.-F."/>
        </authorList>
    </citation>
    <scope>NUCLEOTIDE SEQUENCE [LARGE SCALE GENOMIC DNA]</scope>
    <source>
        <strain evidence="2 3">WL0004</strain>
    </source>
</reference>
<evidence type="ECO:0000313" key="3">
    <source>
        <dbReference type="Proteomes" id="UP001321014"/>
    </source>
</evidence>
<protein>
    <submittedName>
        <fullName evidence="2">Uncharacterized protein</fullName>
    </submittedName>
</protein>
<dbReference type="RefSeq" id="WP_263389599.1">
    <property type="nucleotide sequence ID" value="NZ_JAOVQN010000020.1"/>
</dbReference>
<evidence type="ECO:0000313" key="2">
    <source>
        <dbReference type="EMBL" id="MCU9839670.1"/>
    </source>
</evidence>
<organism evidence="2 3">
    <name type="scientific">Ruegeria marisflavi</name>
    <dbReference type="NCBI Taxonomy" id="2984152"/>
    <lineage>
        <taxon>Bacteria</taxon>
        <taxon>Pseudomonadati</taxon>
        <taxon>Pseudomonadota</taxon>
        <taxon>Alphaproteobacteria</taxon>
        <taxon>Rhodobacterales</taxon>
        <taxon>Roseobacteraceae</taxon>
        <taxon>Ruegeria</taxon>
    </lineage>
</organism>
<gene>
    <name evidence="2" type="ORF">OEZ49_17995</name>
</gene>
<dbReference type="Proteomes" id="UP001321014">
    <property type="component" value="Unassembled WGS sequence"/>
</dbReference>
<comment type="caution">
    <text evidence="2">The sequence shown here is derived from an EMBL/GenBank/DDBJ whole genome shotgun (WGS) entry which is preliminary data.</text>
</comment>
<keyword evidence="3" id="KW-1185">Reference proteome</keyword>
<feature type="compositionally biased region" description="Basic and acidic residues" evidence="1">
    <location>
        <begin position="23"/>
        <end position="40"/>
    </location>
</feature>
<dbReference type="EMBL" id="JAOVQN010000020">
    <property type="protein sequence ID" value="MCU9839670.1"/>
    <property type="molecule type" value="Genomic_DNA"/>
</dbReference>
<accession>A0ABT2WUT6</accession>